<sequence length="400" mass="43014">MRWTTIDALLGSALFAASGHAANLFVADPSGNLTTLAFTESETGYNLSIVSRSLDCGPNPSWLTLDNSNRVLYCLDRGASSSTSGSLNSFSINGNGELTRVGRVNAPLSGVAGEIVVTPSGARGYVSASYNKSAAAVFALGENGALPGTGPLQQIFPNISETGPVPSRQDASYLHHVILDPTGKYIVMPDLGGDRCRVYTYDNKSVAPIVEVGSLKAEPGSGPRHGFFRVNKKGETFFFFNGEIDQKVYSYRVKYQRTGLSFVKVFETTSLEKVFPSGTAPTSGIVMSPDQRFLVVSNRENSFRDSPQLGSGPSDSFSTFAIRENGTLKRVQEAPTGGWLPRQFEFNKAGDKIAVGHQNNQTVVIWKRDVKSGKIVTESESGKLAEIKLSGRVSATVWDE</sequence>
<protein>
    <recommendedName>
        <fullName evidence="5">6-phosphogluconolactonase</fullName>
    </recommendedName>
</protein>
<evidence type="ECO:0000256" key="2">
    <source>
        <dbReference type="SAM" id="SignalP"/>
    </source>
</evidence>
<dbReference type="EMBL" id="JAOQAZ010000045">
    <property type="protein sequence ID" value="KAJ4245787.1"/>
    <property type="molecule type" value="Genomic_DNA"/>
</dbReference>
<dbReference type="SUPFAM" id="SSF51004">
    <property type="entry name" value="C-terminal (heme d1) domain of cytochrome cd1-nitrite reductase"/>
    <property type="match status" value="1"/>
</dbReference>
<comment type="caution">
    <text evidence="3">The sequence shown here is derived from an EMBL/GenBank/DDBJ whole genome shotgun (WGS) entry which is preliminary data.</text>
</comment>
<dbReference type="PANTHER" id="PTHR30344">
    <property type="entry name" value="6-PHOSPHOGLUCONOLACTONASE-RELATED"/>
    <property type="match status" value="1"/>
</dbReference>
<keyword evidence="2" id="KW-0732">Signal</keyword>
<dbReference type="Gene3D" id="2.130.10.10">
    <property type="entry name" value="YVTN repeat-like/Quinoprotein amine dehydrogenase"/>
    <property type="match status" value="1"/>
</dbReference>
<organism evidence="3 4">
    <name type="scientific">Fusarium torreyae</name>
    <dbReference type="NCBI Taxonomy" id="1237075"/>
    <lineage>
        <taxon>Eukaryota</taxon>
        <taxon>Fungi</taxon>
        <taxon>Dikarya</taxon>
        <taxon>Ascomycota</taxon>
        <taxon>Pezizomycotina</taxon>
        <taxon>Sordariomycetes</taxon>
        <taxon>Hypocreomycetidae</taxon>
        <taxon>Hypocreales</taxon>
        <taxon>Nectriaceae</taxon>
        <taxon>Fusarium</taxon>
    </lineage>
</organism>
<evidence type="ECO:0000256" key="1">
    <source>
        <dbReference type="ARBA" id="ARBA00005564"/>
    </source>
</evidence>
<dbReference type="GO" id="GO:0017057">
    <property type="term" value="F:6-phosphogluconolactonase activity"/>
    <property type="evidence" value="ECO:0007669"/>
    <property type="project" value="TreeGrafter"/>
</dbReference>
<feature type="chain" id="PRO_5040931859" description="6-phosphogluconolactonase" evidence="2">
    <location>
        <begin position="22"/>
        <end position="400"/>
    </location>
</feature>
<evidence type="ECO:0008006" key="5">
    <source>
        <dbReference type="Google" id="ProtNLM"/>
    </source>
</evidence>
<gene>
    <name evidence="3" type="ORF">NW762_013911</name>
</gene>
<evidence type="ECO:0000313" key="4">
    <source>
        <dbReference type="Proteomes" id="UP001152049"/>
    </source>
</evidence>
<dbReference type="InterPro" id="IPR015943">
    <property type="entry name" value="WD40/YVTN_repeat-like_dom_sf"/>
</dbReference>
<reference evidence="3" key="1">
    <citation type="submission" date="2022-09" db="EMBL/GenBank/DDBJ databases">
        <title>Fusarium specimens isolated from Avocado Roots.</title>
        <authorList>
            <person name="Stajich J."/>
            <person name="Roper C."/>
            <person name="Heimlech-Rivalta G."/>
        </authorList>
    </citation>
    <scope>NUCLEOTIDE SEQUENCE</scope>
    <source>
        <strain evidence="3">CF00136</strain>
    </source>
</reference>
<dbReference type="InterPro" id="IPR019405">
    <property type="entry name" value="Lactonase_7-beta_prop"/>
</dbReference>
<comment type="similarity">
    <text evidence="1">Belongs to the cycloisomerase 2 family.</text>
</comment>
<dbReference type="Proteomes" id="UP001152049">
    <property type="component" value="Unassembled WGS sequence"/>
</dbReference>
<dbReference type="AlphaFoldDB" id="A0A9W8RL46"/>
<name>A0A9W8RL46_9HYPO</name>
<keyword evidence="4" id="KW-1185">Reference proteome</keyword>
<accession>A0A9W8RL46</accession>
<dbReference type="InterPro" id="IPR050282">
    <property type="entry name" value="Cycloisomerase_2"/>
</dbReference>
<dbReference type="InterPro" id="IPR011048">
    <property type="entry name" value="Haem_d1_sf"/>
</dbReference>
<proteinExistence type="inferred from homology"/>
<dbReference type="OrthoDB" id="9972196at2759"/>
<dbReference type="Pfam" id="PF10282">
    <property type="entry name" value="Lactonase"/>
    <property type="match status" value="1"/>
</dbReference>
<evidence type="ECO:0000313" key="3">
    <source>
        <dbReference type="EMBL" id="KAJ4245787.1"/>
    </source>
</evidence>
<feature type="signal peptide" evidence="2">
    <location>
        <begin position="1"/>
        <end position="21"/>
    </location>
</feature>
<dbReference type="PANTHER" id="PTHR30344:SF1">
    <property type="entry name" value="6-PHOSPHOGLUCONOLACTONASE"/>
    <property type="match status" value="1"/>
</dbReference>